<dbReference type="PANTHER" id="PTHR34456:SF13">
    <property type="entry name" value="REVERSE TRANSCRIPTASE DOMAIN-CONTAINING PROTEIN"/>
    <property type="match status" value="1"/>
</dbReference>
<dbReference type="EMBL" id="BTGU01004060">
    <property type="protein sequence ID" value="GMN21882.1"/>
    <property type="molecule type" value="Genomic_DNA"/>
</dbReference>
<accession>A0AA88CMA1</accession>
<dbReference type="PANTHER" id="PTHR34456">
    <property type="entry name" value="MITOVIRUS RNA-DEPENDENT RNA POLYMERASE"/>
    <property type="match status" value="1"/>
</dbReference>
<keyword evidence="2" id="KW-1185">Reference proteome</keyword>
<dbReference type="InterPro" id="IPR008686">
    <property type="entry name" value="RNA_pol_mitovir"/>
</dbReference>
<organism evidence="1 2">
    <name type="scientific">Ficus carica</name>
    <name type="common">Common fig</name>
    <dbReference type="NCBI Taxonomy" id="3494"/>
    <lineage>
        <taxon>Eukaryota</taxon>
        <taxon>Viridiplantae</taxon>
        <taxon>Streptophyta</taxon>
        <taxon>Embryophyta</taxon>
        <taxon>Tracheophyta</taxon>
        <taxon>Spermatophyta</taxon>
        <taxon>Magnoliopsida</taxon>
        <taxon>eudicotyledons</taxon>
        <taxon>Gunneridae</taxon>
        <taxon>Pentapetalae</taxon>
        <taxon>rosids</taxon>
        <taxon>fabids</taxon>
        <taxon>Rosales</taxon>
        <taxon>Moraceae</taxon>
        <taxon>Ficeae</taxon>
        <taxon>Ficus</taxon>
    </lineage>
</organism>
<dbReference type="AlphaFoldDB" id="A0AA88CMA1"/>
<gene>
    <name evidence="1" type="ORF">TIFTF001_045571</name>
</gene>
<comment type="caution">
    <text evidence="1">The sequence shown here is derived from an EMBL/GenBank/DDBJ whole genome shotgun (WGS) entry which is preliminary data.</text>
</comment>
<evidence type="ECO:0000313" key="1">
    <source>
        <dbReference type="EMBL" id="GMN21882.1"/>
    </source>
</evidence>
<sequence length="169" mass="18759">MVLSHRACNEDLSYYEQRLGLGFASVAAAYSDLWQGRLASVVEGAVVNSSLGLNSFWVWKPLVRRRTIVSFIAGQPLGYYGSWALFSLSHHFIVWLAALRAYPQRKSIPFRNYAILGDDVVIGDSMVAREYSLILQGLKVVVSAKKSLLSSLGAFEFAKKFDCWGGTVD</sequence>
<proteinExistence type="predicted"/>
<name>A0AA88CMA1_FICCA</name>
<evidence type="ECO:0000313" key="2">
    <source>
        <dbReference type="Proteomes" id="UP001187192"/>
    </source>
</evidence>
<reference evidence="1" key="1">
    <citation type="submission" date="2023-07" db="EMBL/GenBank/DDBJ databases">
        <title>draft genome sequence of fig (Ficus carica).</title>
        <authorList>
            <person name="Takahashi T."/>
            <person name="Nishimura K."/>
        </authorList>
    </citation>
    <scope>NUCLEOTIDE SEQUENCE</scope>
</reference>
<dbReference type="Proteomes" id="UP001187192">
    <property type="component" value="Unassembled WGS sequence"/>
</dbReference>
<protein>
    <submittedName>
        <fullName evidence="1">Uncharacterized protein</fullName>
    </submittedName>
</protein>
<dbReference type="Pfam" id="PF05919">
    <property type="entry name" value="Mitovir_RNA_pol"/>
    <property type="match status" value="1"/>
</dbReference>